<keyword evidence="5 7" id="KW-1133">Transmembrane helix</keyword>
<comment type="similarity">
    <text evidence="2">Belongs to the DoxX family.</text>
</comment>
<dbReference type="InterPro" id="IPR032808">
    <property type="entry name" value="DoxX"/>
</dbReference>
<evidence type="ECO:0000256" key="3">
    <source>
        <dbReference type="ARBA" id="ARBA00022475"/>
    </source>
</evidence>
<evidence type="ECO:0000256" key="6">
    <source>
        <dbReference type="ARBA" id="ARBA00023136"/>
    </source>
</evidence>
<evidence type="ECO:0000313" key="9">
    <source>
        <dbReference type="Proteomes" id="UP000027284"/>
    </source>
</evidence>
<dbReference type="AlphaFoldDB" id="A0A062XNL2"/>
<protein>
    <recommendedName>
        <fullName evidence="10">DoxX family protein</fullName>
    </recommendedName>
</protein>
<dbReference type="OrthoDB" id="9792760at2"/>
<comment type="caution">
    <text evidence="8">The sequence shown here is derived from an EMBL/GenBank/DDBJ whole genome shotgun (WGS) entry which is preliminary data.</text>
</comment>
<dbReference type="GO" id="GO:0005886">
    <property type="term" value="C:plasma membrane"/>
    <property type="evidence" value="ECO:0007669"/>
    <property type="project" value="UniProtKB-SubCell"/>
</dbReference>
<feature type="transmembrane region" description="Helical" evidence="7">
    <location>
        <begin position="45"/>
        <end position="68"/>
    </location>
</feature>
<evidence type="ECO:0000256" key="4">
    <source>
        <dbReference type="ARBA" id="ARBA00022692"/>
    </source>
</evidence>
<evidence type="ECO:0000256" key="2">
    <source>
        <dbReference type="ARBA" id="ARBA00006679"/>
    </source>
</evidence>
<proteinExistence type="inferred from homology"/>
<dbReference type="EMBL" id="JMFG01000011">
    <property type="protein sequence ID" value="KDA54177.1"/>
    <property type="molecule type" value="Genomic_DNA"/>
</dbReference>
<sequence length="133" mass="14386">MDTINRFSPPLGRLLLSLIFITSGINKILNFSGTAGYMESKGMPLVPLFLTAAIVLELAGGLSLLLGFKARVGALLLIVFLIPTTLIFHNFWALEGADRQMQMIHFMKNLAILGGLLVVFGLGPGPVSMDQKE</sequence>
<organism evidence="8 9">
    <name type="scientific">Thermoanaerobaculum aquaticum</name>
    <dbReference type="NCBI Taxonomy" id="1312852"/>
    <lineage>
        <taxon>Bacteria</taxon>
        <taxon>Pseudomonadati</taxon>
        <taxon>Acidobacteriota</taxon>
        <taxon>Thermoanaerobaculia</taxon>
        <taxon>Thermoanaerobaculales</taxon>
        <taxon>Thermoanaerobaculaceae</taxon>
        <taxon>Thermoanaerobaculum</taxon>
    </lineage>
</organism>
<feature type="transmembrane region" description="Helical" evidence="7">
    <location>
        <begin position="106"/>
        <end position="123"/>
    </location>
</feature>
<keyword evidence="4 7" id="KW-0812">Transmembrane</keyword>
<reference evidence="8 9" key="1">
    <citation type="submission" date="2014-04" db="EMBL/GenBank/DDBJ databases">
        <title>The Genome Sequence of Thermoanaerobaculum aquaticum MP-01, The First Cultivated Group 23 Acidobacterium.</title>
        <authorList>
            <person name="Stamps B.W."/>
            <person name="Losey N.A."/>
            <person name="Lawson P.A."/>
            <person name="Stevenson B.S."/>
        </authorList>
    </citation>
    <scope>NUCLEOTIDE SEQUENCE [LARGE SCALE GENOMIC DNA]</scope>
    <source>
        <strain evidence="8 9">MP-01</strain>
    </source>
</reference>
<evidence type="ECO:0000256" key="5">
    <source>
        <dbReference type="ARBA" id="ARBA00022989"/>
    </source>
</evidence>
<keyword evidence="3" id="KW-1003">Cell membrane</keyword>
<evidence type="ECO:0000256" key="1">
    <source>
        <dbReference type="ARBA" id="ARBA00004651"/>
    </source>
</evidence>
<keyword evidence="9" id="KW-1185">Reference proteome</keyword>
<dbReference type="Pfam" id="PF07681">
    <property type="entry name" value="DoxX"/>
    <property type="match status" value="1"/>
</dbReference>
<keyword evidence="6 7" id="KW-0472">Membrane</keyword>
<evidence type="ECO:0000256" key="7">
    <source>
        <dbReference type="SAM" id="Phobius"/>
    </source>
</evidence>
<evidence type="ECO:0008006" key="10">
    <source>
        <dbReference type="Google" id="ProtNLM"/>
    </source>
</evidence>
<dbReference type="Proteomes" id="UP000027284">
    <property type="component" value="Unassembled WGS sequence"/>
</dbReference>
<dbReference type="PANTHER" id="PTHR33452">
    <property type="entry name" value="OXIDOREDUCTASE CATD-RELATED"/>
    <property type="match status" value="1"/>
</dbReference>
<feature type="transmembrane region" description="Helical" evidence="7">
    <location>
        <begin position="14"/>
        <end position="33"/>
    </location>
</feature>
<evidence type="ECO:0000313" key="8">
    <source>
        <dbReference type="EMBL" id="KDA54177.1"/>
    </source>
</evidence>
<dbReference type="PANTHER" id="PTHR33452:SF1">
    <property type="entry name" value="INNER MEMBRANE PROTEIN YPHA-RELATED"/>
    <property type="match status" value="1"/>
</dbReference>
<dbReference type="InterPro" id="IPR051907">
    <property type="entry name" value="DoxX-like_oxidoreductase"/>
</dbReference>
<feature type="transmembrane region" description="Helical" evidence="7">
    <location>
        <begin position="74"/>
        <end position="94"/>
    </location>
</feature>
<comment type="subcellular location">
    <subcellularLocation>
        <location evidence="1">Cell membrane</location>
        <topology evidence="1">Multi-pass membrane protein</topology>
    </subcellularLocation>
</comment>
<dbReference type="STRING" id="1312852.EG19_01010"/>
<gene>
    <name evidence="8" type="ORF">EG19_01010</name>
</gene>
<accession>A0A062XNL2</accession>
<name>A0A062XNL2_9BACT</name>